<comment type="caution">
    <text evidence="2">The sequence shown here is derived from an EMBL/GenBank/DDBJ whole genome shotgun (WGS) entry which is preliminary data.</text>
</comment>
<gene>
    <name evidence="2" type="ORF">BKA67DRAFT_679435</name>
</gene>
<evidence type="ECO:0000256" key="1">
    <source>
        <dbReference type="SAM" id="MobiDB-lite"/>
    </source>
</evidence>
<reference evidence="2" key="1">
    <citation type="journal article" date="2021" name="Nat. Commun.">
        <title>Genetic determinants of endophytism in the Arabidopsis root mycobiome.</title>
        <authorList>
            <person name="Mesny F."/>
            <person name="Miyauchi S."/>
            <person name="Thiergart T."/>
            <person name="Pickel B."/>
            <person name="Atanasova L."/>
            <person name="Karlsson M."/>
            <person name="Huettel B."/>
            <person name="Barry K.W."/>
            <person name="Haridas S."/>
            <person name="Chen C."/>
            <person name="Bauer D."/>
            <person name="Andreopoulos W."/>
            <person name="Pangilinan J."/>
            <person name="LaButti K."/>
            <person name="Riley R."/>
            <person name="Lipzen A."/>
            <person name="Clum A."/>
            <person name="Drula E."/>
            <person name="Henrissat B."/>
            <person name="Kohler A."/>
            <person name="Grigoriev I.V."/>
            <person name="Martin F.M."/>
            <person name="Hacquard S."/>
        </authorList>
    </citation>
    <scope>NUCLEOTIDE SEQUENCE</scope>
    <source>
        <strain evidence="2">MPI-SDFR-AT-0073</strain>
    </source>
</reference>
<dbReference type="EMBL" id="JAGPXC010000005">
    <property type="protein sequence ID" value="KAH6653597.1"/>
    <property type="molecule type" value="Genomic_DNA"/>
</dbReference>
<proteinExistence type="predicted"/>
<dbReference type="Proteomes" id="UP000758603">
    <property type="component" value="Unassembled WGS sequence"/>
</dbReference>
<feature type="region of interest" description="Disordered" evidence="1">
    <location>
        <begin position="1"/>
        <end position="29"/>
    </location>
</feature>
<dbReference type="RefSeq" id="XP_045957874.1">
    <property type="nucleotide sequence ID" value="XM_046108873.1"/>
</dbReference>
<accession>A0A9P8ZX45</accession>
<keyword evidence="3" id="KW-1185">Reference proteome</keyword>
<organism evidence="2 3">
    <name type="scientific">Truncatella angustata</name>
    <dbReference type="NCBI Taxonomy" id="152316"/>
    <lineage>
        <taxon>Eukaryota</taxon>
        <taxon>Fungi</taxon>
        <taxon>Dikarya</taxon>
        <taxon>Ascomycota</taxon>
        <taxon>Pezizomycotina</taxon>
        <taxon>Sordariomycetes</taxon>
        <taxon>Xylariomycetidae</taxon>
        <taxon>Amphisphaeriales</taxon>
        <taxon>Sporocadaceae</taxon>
        <taxon>Truncatella</taxon>
    </lineage>
</organism>
<feature type="region of interest" description="Disordered" evidence="1">
    <location>
        <begin position="185"/>
        <end position="221"/>
    </location>
</feature>
<dbReference type="AlphaFoldDB" id="A0A9P8ZX45"/>
<feature type="region of interest" description="Disordered" evidence="1">
    <location>
        <begin position="113"/>
        <end position="140"/>
    </location>
</feature>
<evidence type="ECO:0000313" key="3">
    <source>
        <dbReference type="Proteomes" id="UP000758603"/>
    </source>
</evidence>
<name>A0A9P8ZX45_9PEZI</name>
<feature type="compositionally biased region" description="Low complexity" evidence="1">
    <location>
        <begin position="11"/>
        <end position="27"/>
    </location>
</feature>
<evidence type="ECO:0000313" key="2">
    <source>
        <dbReference type="EMBL" id="KAH6653597.1"/>
    </source>
</evidence>
<sequence length="370" mass="41218">MHLRLVAHFTSPSSNSSSNNNKNNNNNMDTGLLDPVYWIDFSATEEKTMTAVDETTYPQHSGSMFGAEEAASPYLPWRIDQTPELFFDLEAYLFDSLPNTDIVTHWPPPMLEQDCTGSVDSPDVSNNGHSSLKSSGDQPAEFTSCLKPGVGSNIVGNNLCVDNSHGSSNGDGNGQTQRFQSSITAAKRGVDDVIDESTSENDRAKRRKTAAENKPKNKPKKRAWCNVHVHMETIEFRVADLQNVFHWKRRSQQWSSENGELWTLEELGSCVLASLPWVSVWVRPHGDGFPVQVFWDESQRYHPLPPDIIAGMNSVVAGQRYQPLPPDIIAGMRSAKTDSATCTWCQLRTCSKRSRADAETQFLDLGPWPT</sequence>
<dbReference type="GeneID" id="70137764"/>
<feature type="compositionally biased region" description="Polar residues" evidence="1">
    <location>
        <begin position="115"/>
        <end position="137"/>
    </location>
</feature>
<protein>
    <submittedName>
        <fullName evidence="2">Uncharacterized protein</fullName>
    </submittedName>
</protein>